<evidence type="ECO:0000313" key="12">
    <source>
        <dbReference type="EMBL" id="VDP06688.1"/>
    </source>
</evidence>
<keyword evidence="5 7" id="KW-1015">Disulfide bond</keyword>
<dbReference type="GO" id="GO:0005886">
    <property type="term" value="C:plasma membrane"/>
    <property type="evidence" value="ECO:0007669"/>
    <property type="project" value="UniProtKB-ARBA"/>
</dbReference>
<dbReference type="InterPro" id="IPR009030">
    <property type="entry name" value="Growth_fac_rcpt_cys_sf"/>
</dbReference>
<evidence type="ECO:0000256" key="1">
    <source>
        <dbReference type="ARBA" id="ARBA00022473"/>
    </source>
</evidence>
<dbReference type="GO" id="GO:0048018">
    <property type="term" value="F:receptor ligand activity"/>
    <property type="evidence" value="ECO:0007669"/>
    <property type="project" value="UniProtKB-ARBA"/>
</dbReference>
<dbReference type="Pfam" id="PF00008">
    <property type="entry name" value="EGF"/>
    <property type="match status" value="1"/>
</dbReference>
<keyword evidence="4 9" id="KW-0677">Repeat</keyword>
<organism evidence="14">
    <name type="scientific">Soboliphyme baturini</name>
    <dbReference type="NCBI Taxonomy" id="241478"/>
    <lineage>
        <taxon>Eukaryota</taxon>
        <taxon>Metazoa</taxon>
        <taxon>Ecdysozoa</taxon>
        <taxon>Nematoda</taxon>
        <taxon>Enoplea</taxon>
        <taxon>Dorylaimia</taxon>
        <taxon>Dioctophymatida</taxon>
        <taxon>Dioctophymatoidea</taxon>
        <taxon>Soboliphymatidae</taxon>
        <taxon>Soboliphyme</taxon>
    </lineage>
</organism>
<comment type="subcellular location">
    <subcellularLocation>
        <location evidence="9">Membrane</location>
        <topology evidence="9">Single-pass type I membrane protein</topology>
    </subcellularLocation>
</comment>
<dbReference type="PROSITE" id="PS51051">
    <property type="entry name" value="DSL"/>
    <property type="match status" value="1"/>
</dbReference>
<feature type="domain" description="DSL" evidence="11">
    <location>
        <begin position="68"/>
        <end position="112"/>
    </location>
</feature>
<dbReference type="PROSITE" id="PS00010">
    <property type="entry name" value="ASX_HYDROXYL"/>
    <property type="match status" value="1"/>
</dbReference>
<comment type="function">
    <text evidence="9">Putative Notch ligand involved in the mediation of Notch signaling.</text>
</comment>
<dbReference type="CDD" id="cd00054">
    <property type="entry name" value="EGF_CA"/>
    <property type="match status" value="1"/>
</dbReference>
<proteinExistence type="predicted"/>
<dbReference type="PROSITE" id="PS50026">
    <property type="entry name" value="EGF_3"/>
    <property type="match status" value="2"/>
</dbReference>
<feature type="domain" description="EGF-like" evidence="10">
    <location>
        <begin position="177"/>
        <end position="214"/>
    </location>
</feature>
<feature type="domain" description="EGF-like" evidence="10">
    <location>
        <begin position="215"/>
        <end position="250"/>
    </location>
</feature>
<dbReference type="InterPro" id="IPR051830">
    <property type="entry name" value="NOTCH_homolog"/>
</dbReference>
<evidence type="ECO:0000256" key="4">
    <source>
        <dbReference type="ARBA" id="ARBA00022737"/>
    </source>
</evidence>
<dbReference type="SUPFAM" id="SSF57196">
    <property type="entry name" value="EGF/Laminin"/>
    <property type="match status" value="2"/>
</dbReference>
<evidence type="ECO:0000256" key="2">
    <source>
        <dbReference type="ARBA" id="ARBA00022536"/>
    </source>
</evidence>
<keyword evidence="9" id="KW-0472">Membrane</keyword>
<dbReference type="GO" id="GO:0000902">
    <property type="term" value="P:cell morphogenesis"/>
    <property type="evidence" value="ECO:0007669"/>
    <property type="project" value="UniProtKB-ARBA"/>
</dbReference>
<evidence type="ECO:0000256" key="5">
    <source>
        <dbReference type="ARBA" id="ARBA00023157"/>
    </source>
</evidence>
<keyword evidence="3 9" id="KW-0732">Signal</keyword>
<feature type="disulfide bond" evidence="8">
    <location>
        <begin position="103"/>
        <end position="112"/>
    </location>
</feature>
<reference evidence="14" key="1">
    <citation type="submission" date="2016-06" db="UniProtKB">
        <authorList>
            <consortium name="WormBaseParasite"/>
        </authorList>
    </citation>
    <scope>IDENTIFICATION</scope>
</reference>
<dbReference type="FunFam" id="2.10.25.10:FF:000230">
    <property type="entry name" value="Delta-like protein"/>
    <property type="match status" value="1"/>
</dbReference>
<name>A0A183INN8_9BILA</name>
<dbReference type="InterPro" id="IPR000152">
    <property type="entry name" value="EGF-type_Asp/Asn_hydroxyl_site"/>
</dbReference>
<keyword evidence="6" id="KW-0325">Glycoprotein</keyword>
<dbReference type="OrthoDB" id="283575at2759"/>
<dbReference type="PROSITE" id="PS01186">
    <property type="entry name" value="EGF_2"/>
    <property type="match status" value="1"/>
</dbReference>
<evidence type="ECO:0000256" key="8">
    <source>
        <dbReference type="PROSITE-ProRule" id="PRU00377"/>
    </source>
</evidence>
<evidence type="ECO:0000313" key="14">
    <source>
        <dbReference type="WBParaSite" id="SBAD_0000544801-mRNA-1"/>
    </source>
</evidence>
<evidence type="ECO:0000256" key="3">
    <source>
        <dbReference type="ARBA" id="ARBA00022729"/>
    </source>
</evidence>
<feature type="disulfide bond" evidence="8">
    <location>
        <begin position="83"/>
        <end position="95"/>
    </location>
</feature>
<reference evidence="12 13" key="2">
    <citation type="submission" date="2018-11" db="EMBL/GenBank/DDBJ databases">
        <authorList>
            <consortium name="Pathogen Informatics"/>
        </authorList>
    </citation>
    <scope>NUCLEOTIDE SEQUENCE [LARGE SCALE GENOMIC DNA]</scope>
</reference>
<dbReference type="Gene3D" id="2.10.25.10">
    <property type="entry name" value="Laminin"/>
    <property type="match status" value="3"/>
</dbReference>
<dbReference type="SMART" id="SM00179">
    <property type="entry name" value="EGF_CA"/>
    <property type="match status" value="1"/>
</dbReference>
<evidence type="ECO:0000313" key="13">
    <source>
        <dbReference type="Proteomes" id="UP000270296"/>
    </source>
</evidence>
<comment type="caution">
    <text evidence="7">Lacks conserved residue(s) required for the propagation of feature annotation.</text>
</comment>
<evidence type="ECO:0000259" key="10">
    <source>
        <dbReference type="PROSITE" id="PS50026"/>
    </source>
</evidence>
<dbReference type="Pfam" id="PF01414">
    <property type="entry name" value="DSL"/>
    <property type="match status" value="1"/>
</dbReference>
<feature type="disulfide bond" evidence="7">
    <location>
        <begin position="218"/>
        <end position="228"/>
    </location>
</feature>
<dbReference type="GO" id="GO:0046331">
    <property type="term" value="P:lateral inhibition"/>
    <property type="evidence" value="ECO:0007669"/>
    <property type="project" value="UniProtKB-ARBA"/>
</dbReference>
<dbReference type="PANTHER" id="PTHR24033:SF151">
    <property type="entry name" value="NOTCH 2"/>
    <property type="match status" value="1"/>
</dbReference>
<keyword evidence="13" id="KW-1185">Reference proteome</keyword>
<feature type="disulfide bond" evidence="7">
    <location>
        <begin position="204"/>
        <end position="213"/>
    </location>
</feature>
<gene>
    <name evidence="12" type="ORF">SBAD_LOCUS5234</name>
</gene>
<dbReference type="SUPFAM" id="SSF57184">
    <property type="entry name" value="Growth factor receptor domain"/>
    <property type="match status" value="1"/>
</dbReference>
<dbReference type="SMART" id="SM00051">
    <property type="entry name" value="DSL"/>
    <property type="match status" value="1"/>
</dbReference>
<evidence type="ECO:0000256" key="7">
    <source>
        <dbReference type="PROSITE-ProRule" id="PRU00076"/>
    </source>
</evidence>
<dbReference type="AlphaFoldDB" id="A0A183INN8"/>
<dbReference type="InterPro" id="IPR001881">
    <property type="entry name" value="EGF-like_Ca-bd_dom"/>
</dbReference>
<keyword evidence="1 9" id="KW-0217">Developmental protein</keyword>
<keyword evidence="9" id="KW-0812">Transmembrane</keyword>
<evidence type="ECO:0000256" key="6">
    <source>
        <dbReference type="ARBA" id="ARBA00023180"/>
    </source>
</evidence>
<evidence type="ECO:0000259" key="11">
    <source>
        <dbReference type="PROSITE" id="PS51051"/>
    </source>
</evidence>
<dbReference type="Proteomes" id="UP000270296">
    <property type="component" value="Unassembled WGS sequence"/>
</dbReference>
<accession>A0A183INN8</accession>
<dbReference type="EMBL" id="UZAM01008853">
    <property type="protein sequence ID" value="VDP06688.1"/>
    <property type="molecule type" value="Genomic_DNA"/>
</dbReference>
<dbReference type="PROSITE" id="PS00022">
    <property type="entry name" value="EGF_1"/>
    <property type="match status" value="2"/>
</dbReference>
<evidence type="ECO:0000256" key="9">
    <source>
        <dbReference type="RuleBase" id="RU280815"/>
    </source>
</evidence>
<feature type="disulfide bond" evidence="7">
    <location>
        <begin position="240"/>
        <end position="249"/>
    </location>
</feature>
<keyword evidence="2 7" id="KW-0245">EGF-like domain</keyword>
<keyword evidence="9" id="KW-1133">Transmembrane helix</keyword>
<dbReference type="InterPro" id="IPR001774">
    <property type="entry name" value="DSL"/>
</dbReference>
<dbReference type="GO" id="GO:0005509">
    <property type="term" value="F:calcium ion binding"/>
    <property type="evidence" value="ECO:0007669"/>
    <property type="project" value="InterPro"/>
</dbReference>
<feature type="disulfide bond" evidence="8">
    <location>
        <begin position="70"/>
        <end position="79"/>
    </location>
</feature>
<dbReference type="WBParaSite" id="SBAD_0000544801-mRNA-1">
    <property type="protein sequence ID" value="SBAD_0000544801-mRNA-1"/>
    <property type="gene ID" value="SBAD_0000544801"/>
</dbReference>
<protein>
    <recommendedName>
        <fullName evidence="9">Delta-like protein</fullName>
    </recommendedName>
</protein>
<dbReference type="InterPro" id="IPR000742">
    <property type="entry name" value="EGF"/>
</dbReference>
<dbReference type="GO" id="GO:0042063">
    <property type="term" value="P:gliogenesis"/>
    <property type="evidence" value="ECO:0007669"/>
    <property type="project" value="UniProtKB-ARBA"/>
</dbReference>
<dbReference type="GO" id="GO:0048666">
    <property type="term" value="P:neuron development"/>
    <property type="evidence" value="ECO:0007669"/>
    <property type="project" value="UniProtKB-ARBA"/>
</dbReference>
<dbReference type="PANTHER" id="PTHR24033">
    <property type="entry name" value="EGF-LIKE DOMAIN-CONTAINING PROTEIN"/>
    <property type="match status" value="1"/>
</dbReference>
<dbReference type="Gene3D" id="2.10.25.140">
    <property type="match status" value="1"/>
</dbReference>
<sequence>MRTAVCKGKITVVIDFYHLEKYTNKQYLVFRSVKPLLIHSEVGDKWTVVEDGTNSSDVAIQLQYSVRVSCRETFYGPQCSRECEPRDYEFGHYNCSSDGTKVCLPGWTGLACMQAVCRDGCKGTCDKPFGCDNCIYGWTGSNCDVCQTSATCVHGYCHKPHQCICYNKWGGKDCDKDEDFCLHKKPCLNGGTCHNRNNDFFCVCAPGFTGRVCDIRNCHHMCKNGGKCIHFGNSSSECLCPAKYKGQFCERRECIFT</sequence>
<dbReference type="SMART" id="SM00181">
    <property type="entry name" value="EGF"/>
    <property type="match status" value="4"/>
</dbReference>
<dbReference type="FunFam" id="2.10.25.140:FF:000001">
    <property type="entry name" value="Delta-like protein"/>
    <property type="match status" value="1"/>
</dbReference>